<dbReference type="InterPro" id="IPR004089">
    <property type="entry name" value="MCPsignal_dom"/>
</dbReference>
<dbReference type="GO" id="GO:0006935">
    <property type="term" value="P:chemotaxis"/>
    <property type="evidence" value="ECO:0007669"/>
    <property type="project" value="UniProtKB-KW"/>
</dbReference>
<dbReference type="GO" id="GO:0004888">
    <property type="term" value="F:transmembrane signaling receptor activity"/>
    <property type="evidence" value="ECO:0007669"/>
    <property type="project" value="InterPro"/>
</dbReference>
<dbReference type="AlphaFoldDB" id="A0A917V919"/>
<keyword evidence="3" id="KW-0488">Methylation</keyword>
<comment type="caution">
    <text evidence="15">The sequence shown here is derived from an EMBL/GenBank/DDBJ whole genome shotgun (WGS) entry which is preliminary data.</text>
</comment>
<dbReference type="Pfam" id="PF00672">
    <property type="entry name" value="HAMP"/>
    <property type="match status" value="1"/>
</dbReference>
<comment type="subcellular location">
    <subcellularLocation>
        <location evidence="1">Cell inner membrane</location>
        <topology evidence="1">Multi-pass membrane protein</topology>
    </subcellularLocation>
</comment>
<name>A0A917V919_9HYPH</name>
<keyword evidence="6 12" id="KW-0812">Transmembrane</keyword>
<evidence type="ECO:0000256" key="8">
    <source>
        <dbReference type="ARBA" id="ARBA00023136"/>
    </source>
</evidence>
<evidence type="ECO:0000259" key="13">
    <source>
        <dbReference type="PROSITE" id="PS50111"/>
    </source>
</evidence>
<feature type="transmembrane region" description="Helical" evidence="12">
    <location>
        <begin position="187"/>
        <end position="212"/>
    </location>
</feature>
<comment type="similarity">
    <text evidence="10">Belongs to the methyl-accepting chemotaxis (MCP) protein family.</text>
</comment>
<dbReference type="SMART" id="SM00283">
    <property type="entry name" value="MA"/>
    <property type="match status" value="1"/>
</dbReference>
<protein>
    <recommendedName>
        <fullName evidence="17">Methyl-accepting chemotaxis protein</fullName>
    </recommendedName>
</protein>
<dbReference type="PRINTS" id="PR00260">
    <property type="entry name" value="CHEMTRNSDUCR"/>
</dbReference>
<proteinExistence type="inferred from homology"/>
<dbReference type="Gene3D" id="6.10.340.10">
    <property type="match status" value="1"/>
</dbReference>
<evidence type="ECO:0000256" key="6">
    <source>
        <dbReference type="ARBA" id="ARBA00022692"/>
    </source>
</evidence>
<dbReference type="EMBL" id="BMMF01000015">
    <property type="protein sequence ID" value="GGK51012.1"/>
    <property type="molecule type" value="Genomic_DNA"/>
</dbReference>
<feature type="domain" description="Methyl-accepting transducer" evidence="13">
    <location>
        <begin position="302"/>
        <end position="538"/>
    </location>
</feature>
<dbReference type="Gene3D" id="1.10.287.950">
    <property type="entry name" value="Methyl-accepting chemotaxis protein"/>
    <property type="match status" value="1"/>
</dbReference>
<dbReference type="GO" id="GO:0005886">
    <property type="term" value="C:plasma membrane"/>
    <property type="evidence" value="ECO:0007669"/>
    <property type="project" value="UniProtKB-SubCell"/>
</dbReference>
<dbReference type="Pfam" id="PF00015">
    <property type="entry name" value="MCPsignal"/>
    <property type="match status" value="1"/>
</dbReference>
<keyword evidence="16" id="KW-1185">Reference proteome</keyword>
<feature type="domain" description="HAMP" evidence="14">
    <location>
        <begin position="209"/>
        <end position="262"/>
    </location>
</feature>
<dbReference type="SUPFAM" id="SSF58104">
    <property type="entry name" value="Methyl-accepting chemotaxis protein (MCP) signaling domain"/>
    <property type="match status" value="1"/>
</dbReference>
<reference evidence="15 16" key="1">
    <citation type="journal article" date="2014" name="Int. J. Syst. Evol. Microbiol.">
        <title>Complete genome sequence of Corynebacterium casei LMG S-19264T (=DSM 44701T), isolated from a smear-ripened cheese.</title>
        <authorList>
            <consortium name="US DOE Joint Genome Institute (JGI-PGF)"/>
            <person name="Walter F."/>
            <person name="Albersmeier A."/>
            <person name="Kalinowski J."/>
            <person name="Ruckert C."/>
        </authorList>
    </citation>
    <scope>NUCLEOTIDE SEQUENCE [LARGE SCALE GENOMIC DNA]</scope>
    <source>
        <strain evidence="15 16">CGMCC 1.9161</strain>
    </source>
</reference>
<sequence length="558" mass="58612">MRNLSIRARLLMALTVLSLLLIGSVSSGWFSTGALKSALVTTYQDRVVPLRDLKAVSDLYAVNIVDLSHKLRDGAVTWDEAATAITEARTGIRNHWDAYAQTMMDERERALANDAAALMVQADVTVTTLSEIIAARDSERLARFAARDLYPTIDPLSEALADLVELQLDVARLINDDAGRTIALIEVLFIGIVVVAVLGVVFAAQTVVAGVSRPLDRIARQMTALANGDLAVMVTDSDQRNEIGALAKALGTFKEALIAKKAADEAAALENEAKIRRTATLDRLTKHFEKTVTALTEGLSSASTEMEATAQSMSGIADETNSRSIGVASAAGQTSANVQTVAAATEELAASIQEITTQVSKSSRIATSAREGAQRTDQTVRSLALQTEKIGSVVALISEIANQTNLLALNATIEAARAGEAGRGFAVVASEVKELATQTSRATEEIAAQIGEVQQATGNVVSVIEEIAATIGEMASISTSVAAAMEEQGVATKEIARNVQEAARGTELVTGSIEELRRGAGETGAAASQVLTAAQELARHTASLGNEVDEFLSSVQAA</sequence>
<evidence type="ECO:0000256" key="4">
    <source>
        <dbReference type="ARBA" id="ARBA00022500"/>
    </source>
</evidence>
<accession>A0A917V919</accession>
<evidence type="ECO:0000256" key="7">
    <source>
        <dbReference type="ARBA" id="ARBA00022989"/>
    </source>
</evidence>
<evidence type="ECO:0000313" key="16">
    <source>
        <dbReference type="Proteomes" id="UP000600449"/>
    </source>
</evidence>
<keyword evidence="7 12" id="KW-1133">Transmembrane helix</keyword>
<dbReference type="PROSITE" id="PS50885">
    <property type="entry name" value="HAMP"/>
    <property type="match status" value="1"/>
</dbReference>
<dbReference type="Pfam" id="PF02203">
    <property type="entry name" value="TarH"/>
    <property type="match status" value="1"/>
</dbReference>
<dbReference type="PROSITE" id="PS50111">
    <property type="entry name" value="CHEMOTAXIS_TRANSDUC_2"/>
    <property type="match status" value="1"/>
</dbReference>
<keyword evidence="2" id="KW-1003">Cell membrane</keyword>
<evidence type="ECO:0000256" key="10">
    <source>
        <dbReference type="ARBA" id="ARBA00029447"/>
    </source>
</evidence>
<evidence type="ECO:0000256" key="9">
    <source>
        <dbReference type="ARBA" id="ARBA00023224"/>
    </source>
</evidence>
<dbReference type="CDD" id="cd06225">
    <property type="entry name" value="HAMP"/>
    <property type="match status" value="1"/>
</dbReference>
<evidence type="ECO:0000256" key="5">
    <source>
        <dbReference type="ARBA" id="ARBA00022519"/>
    </source>
</evidence>
<dbReference type="PANTHER" id="PTHR32089:SF112">
    <property type="entry name" value="LYSOZYME-LIKE PROTEIN-RELATED"/>
    <property type="match status" value="1"/>
</dbReference>
<dbReference type="GO" id="GO:0007165">
    <property type="term" value="P:signal transduction"/>
    <property type="evidence" value="ECO:0007669"/>
    <property type="project" value="UniProtKB-KW"/>
</dbReference>
<organism evidence="15 16">
    <name type="scientific">Salinarimonas ramus</name>
    <dbReference type="NCBI Taxonomy" id="690164"/>
    <lineage>
        <taxon>Bacteria</taxon>
        <taxon>Pseudomonadati</taxon>
        <taxon>Pseudomonadota</taxon>
        <taxon>Alphaproteobacteria</taxon>
        <taxon>Hyphomicrobiales</taxon>
        <taxon>Salinarimonadaceae</taxon>
        <taxon>Salinarimonas</taxon>
    </lineage>
</organism>
<evidence type="ECO:0000256" key="2">
    <source>
        <dbReference type="ARBA" id="ARBA00022475"/>
    </source>
</evidence>
<dbReference type="SMART" id="SM00304">
    <property type="entry name" value="HAMP"/>
    <property type="match status" value="1"/>
</dbReference>
<evidence type="ECO:0000313" key="15">
    <source>
        <dbReference type="EMBL" id="GGK51012.1"/>
    </source>
</evidence>
<keyword evidence="8 12" id="KW-0472">Membrane</keyword>
<evidence type="ECO:0000256" key="11">
    <source>
        <dbReference type="PROSITE-ProRule" id="PRU00284"/>
    </source>
</evidence>
<evidence type="ECO:0000256" key="12">
    <source>
        <dbReference type="SAM" id="Phobius"/>
    </source>
</evidence>
<evidence type="ECO:0000256" key="3">
    <source>
        <dbReference type="ARBA" id="ARBA00022481"/>
    </source>
</evidence>
<gene>
    <name evidence="15" type="ORF">GCM10011322_42620</name>
</gene>
<dbReference type="RefSeq" id="WP_188915298.1">
    <property type="nucleotide sequence ID" value="NZ_BMMF01000015.1"/>
</dbReference>
<keyword evidence="9 11" id="KW-0807">Transducer</keyword>
<keyword evidence="5" id="KW-0997">Cell inner membrane</keyword>
<dbReference type="InterPro" id="IPR004090">
    <property type="entry name" value="Chemotax_Me-accpt_rcpt"/>
</dbReference>
<dbReference type="InterPro" id="IPR003660">
    <property type="entry name" value="HAMP_dom"/>
</dbReference>
<evidence type="ECO:0000256" key="1">
    <source>
        <dbReference type="ARBA" id="ARBA00004429"/>
    </source>
</evidence>
<evidence type="ECO:0008006" key="17">
    <source>
        <dbReference type="Google" id="ProtNLM"/>
    </source>
</evidence>
<evidence type="ECO:0000259" key="14">
    <source>
        <dbReference type="PROSITE" id="PS50885"/>
    </source>
</evidence>
<dbReference type="InterPro" id="IPR003122">
    <property type="entry name" value="Tar_rcpt_lig-bd"/>
</dbReference>
<dbReference type="PANTHER" id="PTHR32089">
    <property type="entry name" value="METHYL-ACCEPTING CHEMOTAXIS PROTEIN MCPB"/>
    <property type="match status" value="1"/>
</dbReference>
<keyword evidence="4" id="KW-0145">Chemotaxis</keyword>
<dbReference type="Proteomes" id="UP000600449">
    <property type="component" value="Unassembled WGS sequence"/>
</dbReference>